<evidence type="ECO:0000256" key="4">
    <source>
        <dbReference type="ARBA" id="ARBA00022729"/>
    </source>
</evidence>
<dbReference type="OrthoDB" id="5415592at2759"/>
<comment type="subcellular location">
    <subcellularLocation>
        <location evidence="1">Secreted</location>
        <location evidence="1">Cell wall</location>
    </subcellularLocation>
</comment>
<name>A0A6G1LJJ0_9PEZI</name>
<evidence type="ECO:0000256" key="1">
    <source>
        <dbReference type="ARBA" id="ARBA00004191"/>
    </source>
</evidence>
<dbReference type="InterPro" id="IPR051153">
    <property type="entry name" value="Yeast_CWMannoprotein_PIR"/>
</dbReference>
<dbReference type="Pfam" id="PF22799">
    <property type="entry name" value="PIR1-like_C"/>
    <property type="match status" value="1"/>
</dbReference>
<evidence type="ECO:0000259" key="7">
    <source>
        <dbReference type="Pfam" id="PF22799"/>
    </source>
</evidence>
<evidence type="ECO:0000313" key="9">
    <source>
        <dbReference type="Proteomes" id="UP000799436"/>
    </source>
</evidence>
<organism evidence="8 9">
    <name type="scientific">Teratosphaeria nubilosa</name>
    <dbReference type="NCBI Taxonomy" id="161662"/>
    <lineage>
        <taxon>Eukaryota</taxon>
        <taxon>Fungi</taxon>
        <taxon>Dikarya</taxon>
        <taxon>Ascomycota</taxon>
        <taxon>Pezizomycotina</taxon>
        <taxon>Dothideomycetes</taxon>
        <taxon>Dothideomycetidae</taxon>
        <taxon>Mycosphaerellales</taxon>
        <taxon>Teratosphaeriaceae</taxon>
        <taxon>Teratosphaeria</taxon>
    </lineage>
</organism>
<evidence type="ECO:0000256" key="2">
    <source>
        <dbReference type="ARBA" id="ARBA00022512"/>
    </source>
</evidence>
<gene>
    <name evidence="8" type="ORF">EJ03DRAFT_265432</name>
</gene>
<proteinExistence type="inferred from homology"/>
<keyword evidence="9" id="KW-1185">Reference proteome</keyword>
<dbReference type="PANTHER" id="PTHR47254">
    <property type="entry name" value="CELL WALL MANNOPROTEIN CIS3-RELATED"/>
    <property type="match status" value="1"/>
</dbReference>
<feature type="domain" description="Cell wall mannoprotein PIR1-like C-terminal" evidence="7">
    <location>
        <begin position="56"/>
        <end position="127"/>
    </location>
</feature>
<sequence>MPQGVTTATTPQPTNPAGCSSSSSSNFEITVVNATSTPSKRDIALEVTLSITLPNGVLTDDQGRTGYIASNNQFQFDDPPPTDAMCTAGWSLCSDSTIALGGSADFYKCLSGTFSDLYDDSTNAQCNLTSITVAGSRLSLMTESCGARKTPATACNPFHHRGHLAS</sequence>
<evidence type="ECO:0000256" key="3">
    <source>
        <dbReference type="ARBA" id="ARBA00022525"/>
    </source>
</evidence>
<protein>
    <recommendedName>
        <fullName evidence="7">Cell wall mannoprotein PIR1-like C-terminal domain-containing protein</fullName>
    </recommendedName>
</protein>
<comment type="similarity">
    <text evidence="5">Belongs to the PIR protein family.</text>
</comment>
<keyword evidence="2" id="KW-0134">Cell wall</keyword>
<accession>A0A6G1LJJ0</accession>
<dbReference type="Proteomes" id="UP000799436">
    <property type="component" value="Unassembled WGS sequence"/>
</dbReference>
<dbReference type="GO" id="GO:0005199">
    <property type="term" value="F:structural constituent of cell wall"/>
    <property type="evidence" value="ECO:0007669"/>
    <property type="project" value="TreeGrafter"/>
</dbReference>
<keyword evidence="4" id="KW-0732">Signal</keyword>
<dbReference type="PANTHER" id="PTHR47254:SF1">
    <property type="entry name" value="CELL WALL MANNOPROTEIN CIS3-RELATED"/>
    <property type="match status" value="1"/>
</dbReference>
<reference evidence="8" key="1">
    <citation type="journal article" date="2020" name="Stud. Mycol.">
        <title>101 Dothideomycetes genomes: a test case for predicting lifestyles and emergence of pathogens.</title>
        <authorList>
            <person name="Haridas S."/>
            <person name="Albert R."/>
            <person name="Binder M."/>
            <person name="Bloem J."/>
            <person name="Labutti K."/>
            <person name="Salamov A."/>
            <person name="Andreopoulos B."/>
            <person name="Baker S."/>
            <person name="Barry K."/>
            <person name="Bills G."/>
            <person name="Bluhm B."/>
            <person name="Cannon C."/>
            <person name="Castanera R."/>
            <person name="Culley D."/>
            <person name="Daum C."/>
            <person name="Ezra D."/>
            <person name="Gonzalez J."/>
            <person name="Henrissat B."/>
            <person name="Kuo A."/>
            <person name="Liang C."/>
            <person name="Lipzen A."/>
            <person name="Lutzoni F."/>
            <person name="Magnuson J."/>
            <person name="Mondo S."/>
            <person name="Nolan M."/>
            <person name="Ohm R."/>
            <person name="Pangilinan J."/>
            <person name="Park H.-J."/>
            <person name="Ramirez L."/>
            <person name="Alfaro M."/>
            <person name="Sun H."/>
            <person name="Tritt A."/>
            <person name="Yoshinaga Y."/>
            <person name="Zwiers L.-H."/>
            <person name="Turgeon B."/>
            <person name="Goodwin S."/>
            <person name="Spatafora J."/>
            <person name="Crous P."/>
            <person name="Grigoriev I."/>
        </authorList>
    </citation>
    <scope>NUCLEOTIDE SEQUENCE</scope>
    <source>
        <strain evidence="8">CBS 116005</strain>
    </source>
</reference>
<evidence type="ECO:0000256" key="5">
    <source>
        <dbReference type="ARBA" id="ARBA00038219"/>
    </source>
</evidence>
<dbReference type="EMBL" id="ML995812">
    <property type="protein sequence ID" value="KAF2773026.1"/>
    <property type="molecule type" value="Genomic_DNA"/>
</dbReference>
<dbReference type="GO" id="GO:0009277">
    <property type="term" value="C:fungal-type cell wall"/>
    <property type="evidence" value="ECO:0007669"/>
    <property type="project" value="TreeGrafter"/>
</dbReference>
<dbReference type="InterPro" id="IPR054508">
    <property type="entry name" value="PIR1-like_C"/>
</dbReference>
<feature type="region of interest" description="Disordered" evidence="6">
    <location>
        <begin position="1"/>
        <end position="24"/>
    </location>
</feature>
<evidence type="ECO:0000256" key="6">
    <source>
        <dbReference type="SAM" id="MobiDB-lite"/>
    </source>
</evidence>
<keyword evidence="3" id="KW-0964">Secreted</keyword>
<dbReference type="GO" id="GO:0031505">
    <property type="term" value="P:fungal-type cell wall organization"/>
    <property type="evidence" value="ECO:0007669"/>
    <property type="project" value="TreeGrafter"/>
</dbReference>
<dbReference type="AlphaFoldDB" id="A0A6G1LJJ0"/>
<evidence type="ECO:0000313" key="8">
    <source>
        <dbReference type="EMBL" id="KAF2773026.1"/>
    </source>
</evidence>